<evidence type="ECO:0000313" key="2">
    <source>
        <dbReference type="EMBL" id="TNJ27850.1"/>
    </source>
</evidence>
<proteinExistence type="predicted"/>
<feature type="compositionally biased region" description="Basic and acidic residues" evidence="1">
    <location>
        <begin position="1356"/>
        <end position="1382"/>
    </location>
</feature>
<feature type="compositionally biased region" description="Low complexity" evidence="1">
    <location>
        <begin position="518"/>
        <end position="534"/>
    </location>
</feature>
<dbReference type="Proteomes" id="UP000315496">
    <property type="component" value="Chromosome 3"/>
</dbReference>
<feature type="region of interest" description="Disordered" evidence="1">
    <location>
        <begin position="1412"/>
        <end position="1492"/>
    </location>
</feature>
<comment type="caution">
    <text evidence="2">The sequence shown here is derived from an EMBL/GenBank/DDBJ whole genome shotgun (WGS) entry which is preliminary data.</text>
</comment>
<feature type="compositionally biased region" description="Low complexity" evidence="1">
    <location>
        <begin position="1569"/>
        <end position="1590"/>
    </location>
</feature>
<protein>
    <submittedName>
        <fullName evidence="2">Uncharacterized protein</fullName>
    </submittedName>
</protein>
<name>A0A4Z1SQA2_GIAMU</name>
<dbReference type="InterPro" id="IPR011047">
    <property type="entry name" value="Quinoprotein_ADH-like_sf"/>
</dbReference>
<organism evidence="2 3">
    <name type="scientific">Giardia muris</name>
    <dbReference type="NCBI Taxonomy" id="5742"/>
    <lineage>
        <taxon>Eukaryota</taxon>
        <taxon>Metamonada</taxon>
        <taxon>Diplomonadida</taxon>
        <taxon>Hexamitidae</taxon>
        <taxon>Giardiinae</taxon>
        <taxon>Giardia</taxon>
    </lineage>
</organism>
<evidence type="ECO:0000256" key="1">
    <source>
        <dbReference type="SAM" id="MobiDB-lite"/>
    </source>
</evidence>
<sequence length="1615" mass="175934">MPLLFSRLELNLGFNPGAAVVSAFHSDRDLAAYASGARLFAFSLVSGKRLFAYPSLGNQVILLQFLGDNLFSLTTDGTITVYESHTGRVLAAAPSVFNYENLMVAIVARIDPLALGSVLFGEKGAKSLREIRLQPGTTTPTVIKYKFPDERGTEAVLSVAAAEDRVVAALKVKNTRHIVMWPAAKDQERVTDHRAVKVKEGLCNLVSYCPFDGQFIFMERDELFALTRQGTKATYKPPINIERIRGASPALSNARIVGYNMFAQTFIVACGDAFTFADSTGAPATVTAEGDTPVLIRSTAGRNTPGYNSFVQRLSTGVLFDFFPDVDISVGYFSPAASAETPLTTRVKEANGITIIYGLMYVRGRGDPPRALVELPNAQVLDPFSYESREGIVKAIAQQCNINLLYSDLYDVRVAYDGFALLARLRIEKDWSYFVIDVDKTSGALVKVWPIDIDASGFRYDNIASFGRIETRCFFLVTSDTGTYCYCMEVTVGVVRKLAPTTTSLETVPSNPTPNPNPAATIQPPGAVASAPATLPAPPTQSMGIRPPGGLGVARPNATISFAFKSNSGGTPAFAGPAATAKANPAATMTMQPLAPVVPLVPTAAPASIPSVPAVSTIPSVPLVPVGQAQPEARTKTLMNDGLITTKVTRENCYVAKVIGLSSTIAQLLLASKSAIYLATASLTGCAVNVNEHHVSTHYLSTSNYLLAIISDAQTDLVAANGIAIVYERYIEWLNVLTTSQGVLAFPTEFMRNRIISLPFQARDSLYSTYREEVLDVCVPLHLVLTTRNVYLITPHWDLQQYNALPVYGANIQITGKRVQGSPNVLPALKFQLGTSGTTATLDTIGSGDLYPLVPYKLPYYCNFLHHCLSPESLVPPEQFTLFLVQMAEFLPSLPKMACPNFASFLVAFLERYMDLARNPAFKKHTETHNKALMKIFTTCLSKRMYEPVLICLPALFTYHTHDALFKAEDRGKIIFNLFVNLAKYNYAEKHLAMLVVFYLTSQKTFMNSDGSNNADLFDIIRKSAAFGFSPAVVNSVTKQVAHYTEEGDIAFGLITGLLCIFEERQAYCDLCFALLAANISVSSILQYLEQVRNNIVKQAKVAPQDAIKFLDSVDHQRYAPEVGWAIDGPTIPVAIRPPEARIIAINTALFHVFGVDPATGRPVGMANPRATKEDPLNLRISSEYCSVIEKNITRPSPYDLYRICEPDLLQPATHCQVSSLFQVASRPLRADDYASSESIYPKKLFRQLFPDVISTITHFRTQAEIGKNKVKVSIAARPVPDEHINAGSLADVGDGPFIDQSHNLLTAASLQTKPLMSACGIGCFMFDDTSVFVKIPKEMKPPKFDENGNQLPPSESEKEDSSADEEKKEDVTGEADQKAADESNTEGNMAAAPDASNTDVADDADAIESFHQDSGKDVPPAAARTITKPVAAAPAGTSPQKRILRPGDQDDDDDDWGTGTSAPKTRRITIVSKEHARPIDPSLPNAAAAGSGLKVATRVTGFDFGKPMFRPAFSNPKPEPEEETKEEKPADEYGVDTSSLPIYDVGTPEVPPAPPAQDQYYANYDVGQTQDQYQNPYQQDQGGENQYQQAYGGYEQPYGQSTDYNPYGDYGQSW</sequence>
<dbReference type="EMBL" id="VDLU01000003">
    <property type="protein sequence ID" value="TNJ27850.1"/>
    <property type="molecule type" value="Genomic_DNA"/>
</dbReference>
<feature type="region of interest" description="Disordered" evidence="1">
    <location>
        <begin position="504"/>
        <end position="543"/>
    </location>
</feature>
<keyword evidence="3" id="KW-1185">Reference proteome</keyword>
<dbReference type="VEuPathDB" id="GiardiaDB:GMRT_12658"/>
<feature type="region of interest" description="Disordered" evidence="1">
    <location>
        <begin position="1340"/>
        <end position="1398"/>
    </location>
</feature>
<feature type="region of interest" description="Disordered" evidence="1">
    <location>
        <begin position="1506"/>
        <end position="1615"/>
    </location>
</feature>
<dbReference type="OrthoDB" id="10254582at2759"/>
<gene>
    <name evidence="2" type="ORF">GMRT_12658</name>
</gene>
<reference evidence="2 3" key="1">
    <citation type="submission" date="2019-05" db="EMBL/GenBank/DDBJ databases">
        <title>The compact genome of Giardia muris reveals important steps in the evolution of intestinal protozoan parasites.</title>
        <authorList>
            <person name="Xu F."/>
            <person name="Jimenez-Gonzalez A."/>
            <person name="Einarsson E."/>
            <person name="Astvaldsson A."/>
            <person name="Peirasmaki D."/>
            <person name="Eckmann L."/>
            <person name="Andersson J.O."/>
            <person name="Svard S.G."/>
            <person name="Jerlstrom-Hultqvist J."/>
        </authorList>
    </citation>
    <scope>NUCLEOTIDE SEQUENCE [LARGE SCALE GENOMIC DNA]</scope>
    <source>
        <strain evidence="2 3">Roberts-Thomson</strain>
    </source>
</reference>
<accession>A0A4Z1SQA2</accession>
<dbReference type="SUPFAM" id="SSF50998">
    <property type="entry name" value="Quinoprotein alcohol dehydrogenase-like"/>
    <property type="match status" value="1"/>
</dbReference>
<evidence type="ECO:0000313" key="3">
    <source>
        <dbReference type="Proteomes" id="UP000315496"/>
    </source>
</evidence>